<dbReference type="Proteomes" id="UP000007796">
    <property type="component" value="Unassembled WGS sequence"/>
</dbReference>
<feature type="compositionally biased region" description="Low complexity" evidence="1">
    <location>
        <begin position="364"/>
        <end position="377"/>
    </location>
</feature>
<feature type="region of interest" description="Disordered" evidence="1">
    <location>
        <begin position="253"/>
        <end position="288"/>
    </location>
</feature>
<organism evidence="3">
    <name type="scientific">Grosmannia clavigera (strain kw1407 / UAMH 11150)</name>
    <name type="common">Blue stain fungus</name>
    <name type="synonym">Graphiocladiella clavigera</name>
    <dbReference type="NCBI Taxonomy" id="655863"/>
    <lineage>
        <taxon>Eukaryota</taxon>
        <taxon>Fungi</taxon>
        <taxon>Dikarya</taxon>
        <taxon>Ascomycota</taxon>
        <taxon>Pezizomycotina</taxon>
        <taxon>Sordariomycetes</taxon>
        <taxon>Sordariomycetidae</taxon>
        <taxon>Ophiostomatales</taxon>
        <taxon>Ophiostomataceae</taxon>
        <taxon>Leptographium</taxon>
    </lineage>
</organism>
<feature type="compositionally biased region" description="Pro residues" evidence="1">
    <location>
        <begin position="109"/>
        <end position="118"/>
    </location>
</feature>
<dbReference type="EMBL" id="GL629782">
    <property type="protein sequence ID" value="EFX02299.1"/>
    <property type="molecule type" value="Genomic_DNA"/>
</dbReference>
<feature type="region of interest" description="Disordered" evidence="1">
    <location>
        <begin position="98"/>
        <end position="136"/>
    </location>
</feature>
<protein>
    <submittedName>
        <fullName evidence="2">Uncharacterized protein</fullName>
    </submittedName>
</protein>
<dbReference type="RefSeq" id="XP_014171781.1">
    <property type="nucleotide sequence ID" value="XM_014316306.1"/>
</dbReference>
<keyword evidence="3" id="KW-1185">Reference proteome</keyword>
<feature type="compositionally biased region" description="Low complexity" evidence="1">
    <location>
        <begin position="17"/>
        <end position="33"/>
    </location>
</feature>
<feature type="compositionally biased region" description="Polar residues" evidence="1">
    <location>
        <begin position="259"/>
        <end position="279"/>
    </location>
</feature>
<feature type="compositionally biased region" description="Low complexity" evidence="1">
    <location>
        <begin position="343"/>
        <end position="355"/>
    </location>
</feature>
<feature type="region of interest" description="Disordered" evidence="1">
    <location>
        <begin position="1"/>
        <end position="52"/>
    </location>
</feature>
<sequence length="478" mass="51279">MQTPGQKLPSPLPPQSSQPNFLQLPAQQAAPKQPSHHPQHSQTLPTPANDSIAYLYTPSSNATAPHLVQPVLGQGYTPSTPTPAGSAGAWLAQEPQPTYGMPMYGSPQPGMPYQPPRPLQQQQQAGFQAGTSVPEKRGSGFFSKTLNNSAVKKTALTFGSAFVAESLNISGATGAKLGASMYDQYKKQQAAQQAQQSAQQQAHLFSQQFTQHQGTQNPPLHTLQTALGQLQHGIPATSSPVSAFVTTPAISPVGFAPGQPSQAQYQQHLPQQRPPSNHGFSAPPGSAAQITVHPSGYTMILLKGSINGHLANNMLAYRRPDQSRRLTSGQQQQPGLSNYFSSPGQPGQQQQQQPGLIDWISWAGQPGQPNQPNQPNQVYEPGFKQSDLTQQDNTQVDITQVDFTQVDIIQPDGTQVDATQMDFTQVGYSQNAMGFDTSDMVSIDTVSVDTMSVTDTSGWTDSVNYSGDDWGGDDSFAY</sequence>
<dbReference type="AlphaFoldDB" id="F0XJP3"/>
<evidence type="ECO:0000313" key="3">
    <source>
        <dbReference type="Proteomes" id="UP000007796"/>
    </source>
</evidence>
<dbReference type="STRING" id="655863.F0XJP3"/>
<feature type="region of interest" description="Disordered" evidence="1">
    <location>
        <begin position="459"/>
        <end position="478"/>
    </location>
</feature>
<dbReference type="HOGENOM" id="CLU_571129_0_0_1"/>
<proteinExistence type="predicted"/>
<feature type="compositionally biased region" description="Polar residues" evidence="1">
    <location>
        <begin position="325"/>
        <end position="342"/>
    </location>
</feature>
<reference evidence="2 3" key="1">
    <citation type="journal article" date="2011" name="Proc. Natl. Acad. Sci. U.S.A.">
        <title>Genome and transcriptome analyses of the mountain pine beetle-fungal symbiont Grosmannia clavigera, a lodgepole pine pathogen.</title>
        <authorList>
            <person name="DiGuistini S."/>
            <person name="Wang Y."/>
            <person name="Liao N.Y."/>
            <person name="Taylor G."/>
            <person name="Tanguay P."/>
            <person name="Feau N."/>
            <person name="Henrissat B."/>
            <person name="Chan S.K."/>
            <person name="Hesse-Orce U."/>
            <person name="Alamouti S.M."/>
            <person name="Tsui C.K.M."/>
            <person name="Docking R.T."/>
            <person name="Levasseur A."/>
            <person name="Haridas S."/>
            <person name="Robertson G."/>
            <person name="Birol I."/>
            <person name="Holt R.A."/>
            <person name="Marra M.A."/>
            <person name="Hamelin R.C."/>
            <person name="Hirst M."/>
            <person name="Jones S.J.M."/>
            <person name="Bohlmann J."/>
            <person name="Breuil C."/>
        </authorList>
    </citation>
    <scope>NUCLEOTIDE SEQUENCE [LARGE SCALE GENOMIC DNA]</scope>
    <source>
        <strain evidence="3">kw1407 / UAMH 11150</strain>
    </source>
</reference>
<gene>
    <name evidence="2" type="ORF">CMQ_2348</name>
</gene>
<dbReference type="GeneID" id="25975327"/>
<dbReference type="OrthoDB" id="6162636at2759"/>
<accession>F0XJP3</accession>
<evidence type="ECO:0000256" key="1">
    <source>
        <dbReference type="SAM" id="MobiDB-lite"/>
    </source>
</evidence>
<name>F0XJP3_GROCL</name>
<dbReference type="InParanoid" id="F0XJP3"/>
<feature type="region of interest" description="Disordered" evidence="1">
    <location>
        <begin position="322"/>
        <end position="381"/>
    </location>
</feature>
<evidence type="ECO:0000313" key="2">
    <source>
        <dbReference type="EMBL" id="EFX02299.1"/>
    </source>
</evidence>